<dbReference type="RefSeq" id="WP_175987673.1">
    <property type="nucleotide sequence ID" value="NZ_JAGTTM010000001.1"/>
</dbReference>
<feature type="transmembrane region" description="Helical" evidence="1">
    <location>
        <begin position="67"/>
        <end position="87"/>
    </location>
</feature>
<keyword evidence="1" id="KW-1133">Transmembrane helix</keyword>
<feature type="transmembrane region" description="Helical" evidence="1">
    <location>
        <begin position="13"/>
        <end position="36"/>
    </location>
</feature>
<reference evidence="2" key="1">
    <citation type="submission" date="2021-04" db="EMBL/GenBank/DDBJ databases">
        <title>Microbacterium tenobrionis sp. nov. and Microbacterium allomyrinae sp. nov., isolated from larvae of Tenobrio molitor and Allomyrina dichotoma, respectively.</title>
        <authorList>
            <person name="Lee S.D."/>
        </authorList>
    </citation>
    <scope>NUCLEOTIDE SEQUENCE</scope>
    <source>
        <strain evidence="2">YMB-B2</strain>
    </source>
</reference>
<name>A0A9X1LMH1_9MICO</name>
<gene>
    <name evidence="2" type="ORF">KEC56_02240</name>
</gene>
<organism evidence="2 3">
    <name type="scientific">Microbacterium tenebrionis</name>
    <dbReference type="NCBI Taxonomy" id="2830665"/>
    <lineage>
        <taxon>Bacteria</taxon>
        <taxon>Bacillati</taxon>
        <taxon>Actinomycetota</taxon>
        <taxon>Actinomycetes</taxon>
        <taxon>Micrococcales</taxon>
        <taxon>Microbacteriaceae</taxon>
        <taxon>Microbacterium</taxon>
    </lineage>
</organism>
<keyword evidence="1" id="KW-0472">Membrane</keyword>
<protein>
    <submittedName>
        <fullName evidence="2">Uncharacterized protein</fullName>
    </submittedName>
</protein>
<dbReference type="AlphaFoldDB" id="A0A9X1LMH1"/>
<keyword evidence="1" id="KW-0812">Transmembrane</keyword>
<comment type="caution">
    <text evidence="2">The sequence shown here is derived from an EMBL/GenBank/DDBJ whole genome shotgun (WGS) entry which is preliminary data.</text>
</comment>
<keyword evidence="3" id="KW-1185">Reference proteome</keyword>
<proteinExistence type="predicted"/>
<dbReference type="Proteomes" id="UP001139289">
    <property type="component" value="Unassembled WGS sequence"/>
</dbReference>
<evidence type="ECO:0000256" key="1">
    <source>
        <dbReference type="SAM" id="Phobius"/>
    </source>
</evidence>
<evidence type="ECO:0000313" key="2">
    <source>
        <dbReference type="EMBL" id="MCC2028356.1"/>
    </source>
</evidence>
<dbReference type="EMBL" id="JAGTTM010000001">
    <property type="protein sequence ID" value="MCC2028356.1"/>
    <property type="molecule type" value="Genomic_DNA"/>
</dbReference>
<evidence type="ECO:0000313" key="3">
    <source>
        <dbReference type="Proteomes" id="UP001139289"/>
    </source>
</evidence>
<sequence>MSSIGLIRDLSELFLWVGIAGAGIALICAIVALIALAMGAAGVAGGASAAWIGGALLSLASGFSGQWVPAIVAAGGLVVALVLGAVARSIVQAFERRPKPEPMASSAAAAPSSAPAPVLATPRIVGVHSDL</sequence>
<accession>A0A9X1LMH1</accession>